<comment type="caution">
    <text evidence="1">The sequence shown here is derived from an EMBL/GenBank/DDBJ whole genome shotgun (WGS) entry which is preliminary data.</text>
</comment>
<organism evidence="1 2">
    <name type="scientific">Rhipicephalus sanguineus</name>
    <name type="common">Brown dog tick</name>
    <name type="synonym">Ixodes sanguineus</name>
    <dbReference type="NCBI Taxonomy" id="34632"/>
    <lineage>
        <taxon>Eukaryota</taxon>
        <taxon>Metazoa</taxon>
        <taxon>Ecdysozoa</taxon>
        <taxon>Arthropoda</taxon>
        <taxon>Chelicerata</taxon>
        <taxon>Arachnida</taxon>
        <taxon>Acari</taxon>
        <taxon>Parasitiformes</taxon>
        <taxon>Ixodida</taxon>
        <taxon>Ixodoidea</taxon>
        <taxon>Ixodidae</taxon>
        <taxon>Rhipicephalinae</taxon>
        <taxon>Rhipicephalus</taxon>
        <taxon>Rhipicephalus</taxon>
    </lineage>
</organism>
<reference evidence="1" key="2">
    <citation type="submission" date="2021-09" db="EMBL/GenBank/DDBJ databases">
        <authorList>
            <person name="Jia N."/>
            <person name="Wang J."/>
            <person name="Shi W."/>
            <person name="Du L."/>
            <person name="Sun Y."/>
            <person name="Zhan W."/>
            <person name="Jiang J."/>
            <person name="Wang Q."/>
            <person name="Zhang B."/>
            <person name="Ji P."/>
            <person name="Sakyi L.B."/>
            <person name="Cui X."/>
            <person name="Yuan T."/>
            <person name="Jiang B."/>
            <person name="Yang W."/>
            <person name="Lam T.T.-Y."/>
            <person name="Chang Q."/>
            <person name="Ding S."/>
            <person name="Wang X."/>
            <person name="Zhu J."/>
            <person name="Ruan X."/>
            <person name="Zhao L."/>
            <person name="Wei J."/>
            <person name="Que T."/>
            <person name="Du C."/>
            <person name="Cheng J."/>
            <person name="Dai P."/>
            <person name="Han X."/>
            <person name="Huang E."/>
            <person name="Gao Y."/>
            <person name="Liu J."/>
            <person name="Shao H."/>
            <person name="Ye R."/>
            <person name="Li L."/>
            <person name="Wei W."/>
            <person name="Wang X."/>
            <person name="Wang C."/>
            <person name="Huo Q."/>
            <person name="Li W."/>
            <person name="Guo W."/>
            <person name="Chen H."/>
            <person name="Chen S."/>
            <person name="Zhou L."/>
            <person name="Zhou L."/>
            <person name="Ni X."/>
            <person name="Tian J."/>
            <person name="Zhou Y."/>
            <person name="Sheng Y."/>
            <person name="Liu T."/>
            <person name="Pan Y."/>
            <person name="Xia L."/>
            <person name="Li J."/>
            <person name="Zhao F."/>
            <person name="Cao W."/>
        </authorList>
    </citation>
    <scope>NUCLEOTIDE SEQUENCE</scope>
    <source>
        <strain evidence="1">Rsan-2018</strain>
        <tissue evidence="1">Larvae</tissue>
    </source>
</reference>
<protein>
    <submittedName>
        <fullName evidence="1">Uncharacterized protein</fullName>
    </submittedName>
</protein>
<proteinExistence type="predicted"/>
<gene>
    <name evidence="1" type="ORF">HPB52_000815</name>
</gene>
<evidence type="ECO:0000313" key="1">
    <source>
        <dbReference type="EMBL" id="KAH7955393.1"/>
    </source>
</evidence>
<dbReference type="AlphaFoldDB" id="A0A9D4PTA2"/>
<keyword evidence="2" id="KW-1185">Reference proteome</keyword>
<reference evidence="1" key="1">
    <citation type="journal article" date="2020" name="Cell">
        <title>Large-Scale Comparative Analyses of Tick Genomes Elucidate Their Genetic Diversity and Vector Capacities.</title>
        <authorList>
            <consortium name="Tick Genome and Microbiome Consortium (TIGMIC)"/>
            <person name="Jia N."/>
            <person name="Wang J."/>
            <person name="Shi W."/>
            <person name="Du L."/>
            <person name="Sun Y."/>
            <person name="Zhan W."/>
            <person name="Jiang J.F."/>
            <person name="Wang Q."/>
            <person name="Zhang B."/>
            <person name="Ji P."/>
            <person name="Bell-Sakyi L."/>
            <person name="Cui X.M."/>
            <person name="Yuan T.T."/>
            <person name="Jiang B.G."/>
            <person name="Yang W.F."/>
            <person name="Lam T.T."/>
            <person name="Chang Q.C."/>
            <person name="Ding S.J."/>
            <person name="Wang X.J."/>
            <person name="Zhu J.G."/>
            <person name="Ruan X.D."/>
            <person name="Zhao L."/>
            <person name="Wei J.T."/>
            <person name="Ye R.Z."/>
            <person name="Que T.C."/>
            <person name="Du C.H."/>
            <person name="Zhou Y.H."/>
            <person name="Cheng J.X."/>
            <person name="Dai P.F."/>
            <person name="Guo W.B."/>
            <person name="Han X.H."/>
            <person name="Huang E.J."/>
            <person name="Li L.F."/>
            <person name="Wei W."/>
            <person name="Gao Y.C."/>
            <person name="Liu J.Z."/>
            <person name="Shao H.Z."/>
            <person name="Wang X."/>
            <person name="Wang C.C."/>
            <person name="Yang T.C."/>
            <person name="Huo Q.B."/>
            <person name="Li W."/>
            <person name="Chen H.Y."/>
            <person name="Chen S.E."/>
            <person name="Zhou L.G."/>
            <person name="Ni X.B."/>
            <person name="Tian J.H."/>
            <person name="Sheng Y."/>
            <person name="Liu T."/>
            <person name="Pan Y.S."/>
            <person name="Xia L.Y."/>
            <person name="Li J."/>
            <person name="Zhao F."/>
            <person name="Cao W.C."/>
        </authorList>
    </citation>
    <scope>NUCLEOTIDE SEQUENCE</scope>
    <source>
        <strain evidence="1">Rsan-2018</strain>
    </source>
</reference>
<accession>A0A9D4PTA2</accession>
<name>A0A9D4PTA2_RHISA</name>
<evidence type="ECO:0000313" key="2">
    <source>
        <dbReference type="Proteomes" id="UP000821837"/>
    </source>
</evidence>
<dbReference type="EMBL" id="JABSTV010001250">
    <property type="protein sequence ID" value="KAH7955393.1"/>
    <property type="molecule type" value="Genomic_DNA"/>
</dbReference>
<sequence>MDASVTFKDYVQCGDEVCMPVELTTDDIVTAVRGGDNNNEDTNGEDDPETAHSQVYDELLASVLEEYKRFLHLNSEQFHLLLALTPPKIVRQDTVMSPPMPATMCLMLWFLASEEEDDERLSRMSVGHSSSLSCLGGTRVPDQVCGNQRLVPWVLCTTGVCVFRCSRAMSWSLLC</sequence>
<dbReference type="Proteomes" id="UP000821837">
    <property type="component" value="Unassembled WGS sequence"/>
</dbReference>